<evidence type="ECO:0000313" key="2">
    <source>
        <dbReference type="EMBL" id="KAG9451088.1"/>
    </source>
</evidence>
<dbReference type="InterPro" id="IPR036047">
    <property type="entry name" value="F-box-like_dom_sf"/>
</dbReference>
<comment type="caution">
    <text evidence="2">The sequence shown here is derived from an EMBL/GenBank/DDBJ whole genome shotgun (WGS) entry which is preliminary data.</text>
</comment>
<gene>
    <name evidence="2" type="ORF">H6P81_011053</name>
</gene>
<evidence type="ECO:0000259" key="1">
    <source>
        <dbReference type="Pfam" id="PF03478"/>
    </source>
</evidence>
<dbReference type="PANTHER" id="PTHR44259:SF114">
    <property type="entry name" value="OS06G0707300 PROTEIN"/>
    <property type="match status" value="1"/>
</dbReference>
<dbReference type="PANTHER" id="PTHR44259">
    <property type="entry name" value="OS07G0183000 PROTEIN-RELATED"/>
    <property type="match status" value="1"/>
</dbReference>
<keyword evidence="3" id="KW-1185">Reference proteome</keyword>
<dbReference type="AlphaFoldDB" id="A0AAV7EQF4"/>
<reference evidence="2 3" key="1">
    <citation type="submission" date="2021-07" db="EMBL/GenBank/DDBJ databases">
        <title>The Aristolochia fimbriata genome: insights into angiosperm evolution, floral development and chemical biosynthesis.</title>
        <authorList>
            <person name="Jiao Y."/>
        </authorList>
    </citation>
    <scope>NUCLEOTIDE SEQUENCE [LARGE SCALE GENOMIC DNA]</scope>
    <source>
        <strain evidence="2">IBCAS-2021</strain>
        <tissue evidence="2">Leaf</tissue>
    </source>
</reference>
<dbReference type="Proteomes" id="UP000825729">
    <property type="component" value="Unassembled WGS sequence"/>
</dbReference>
<evidence type="ECO:0000313" key="3">
    <source>
        <dbReference type="Proteomes" id="UP000825729"/>
    </source>
</evidence>
<dbReference type="SUPFAM" id="SSF81383">
    <property type="entry name" value="F-box domain"/>
    <property type="match status" value="1"/>
</dbReference>
<organism evidence="2 3">
    <name type="scientific">Aristolochia fimbriata</name>
    <name type="common">White veined hardy Dutchman's pipe vine</name>
    <dbReference type="NCBI Taxonomy" id="158543"/>
    <lineage>
        <taxon>Eukaryota</taxon>
        <taxon>Viridiplantae</taxon>
        <taxon>Streptophyta</taxon>
        <taxon>Embryophyta</taxon>
        <taxon>Tracheophyta</taxon>
        <taxon>Spermatophyta</taxon>
        <taxon>Magnoliopsida</taxon>
        <taxon>Magnoliidae</taxon>
        <taxon>Piperales</taxon>
        <taxon>Aristolochiaceae</taxon>
        <taxon>Aristolochia</taxon>
    </lineage>
</organism>
<dbReference type="InterPro" id="IPR005174">
    <property type="entry name" value="KIB1-4_b-propeller"/>
</dbReference>
<name>A0AAV7EQF4_ARIFI</name>
<dbReference type="InterPro" id="IPR050942">
    <property type="entry name" value="F-box_BR-signaling"/>
</dbReference>
<feature type="domain" description="KIB1-4 beta-propeller" evidence="1">
    <location>
        <begin position="84"/>
        <end position="362"/>
    </location>
</feature>
<protein>
    <recommendedName>
        <fullName evidence="1">KIB1-4 beta-propeller domain-containing protein</fullName>
    </recommendedName>
</protein>
<dbReference type="EMBL" id="JAINDJ010000004">
    <property type="protein sequence ID" value="KAG9451088.1"/>
    <property type="molecule type" value="Genomic_DNA"/>
</dbReference>
<sequence>MEKFSSLECVLKEMTFDMPSSMLDLPLDVMALIAKRMANVIDFIRARAVCHYWKSIFTLENYSPSRQVPWLMLAEREDSDVRRFFNPSTSEIYEIPLPEVWHRKIAGSAHGWLVTMGDDREIHLFNPLTRVQIKLPPLQMYDVSDWIWIPSYHLARSLHKVVLPSRPSDRDFLVLALYTTMCMGAIFRPGDKAWTLVGGENDWRLFDDLIRYKGNIYTVDINGWFGMFDFSSEPRAIKLGCLPSLPTAVDPLNPWCRYTKYLVELSGDLLIIVRRVFNSWQIVIDDDLILPEVVLSYKTTCFKVYKLDQIQPNLMWVEVKDLGDYSVFVGQNTSFIVKASQEGGWWRRNCIYFTDDNGGVYNLEDGTFQDHYQGLSCSYHSPPVWFTPSLL</sequence>
<proteinExistence type="predicted"/>
<dbReference type="Pfam" id="PF03478">
    <property type="entry name" value="Beta-prop_KIB1-4"/>
    <property type="match status" value="1"/>
</dbReference>
<accession>A0AAV7EQF4</accession>